<dbReference type="OrthoDB" id="21413at2759"/>
<dbReference type="GO" id="GO:0019212">
    <property type="term" value="F:phosphatase inhibitor activity"/>
    <property type="evidence" value="ECO:0007669"/>
    <property type="project" value="TreeGrafter"/>
</dbReference>
<evidence type="ECO:0000256" key="1">
    <source>
        <dbReference type="SAM" id="MobiDB-lite"/>
    </source>
</evidence>
<accession>A0A8H7AW65</accession>
<dbReference type="GO" id="GO:0003714">
    <property type="term" value="F:transcription corepressor activity"/>
    <property type="evidence" value="ECO:0007669"/>
    <property type="project" value="TreeGrafter"/>
</dbReference>
<dbReference type="AlphaFoldDB" id="A0A8H7AW65"/>
<dbReference type="PANTHER" id="PTHR15111">
    <property type="entry name" value="RNA POLYMERASE II SUBUNIT 5-MEDIATING PROTEIN NNX3"/>
    <property type="match status" value="1"/>
</dbReference>
<feature type="compositionally biased region" description="Basic and acidic residues" evidence="1">
    <location>
        <begin position="299"/>
        <end position="321"/>
    </location>
</feature>
<feature type="compositionally biased region" description="Polar residues" evidence="1">
    <location>
        <begin position="504"/>
        <end position="520"/>
    </location>
</feature>
<dbReference type="GO" id="GO:0000122">
    <property type="term" value="P:negative regulation of transcription by RNA polymerase II"/>
    <property type="evidence" value="ECO:0007669"/>
    <property type="project" value="TreeGrafter"/>
</dbReference>
<name>A0A8H7AW65_9EURO</name>
<dbReference type="GO" id="GO:0003682">
    <property type="term" value="F:chromatin binding"/>
    <property type="evidence" value="ECO:0007669"/>
    <property type="project" value="TreeGrafter"/>
</dbReference>
<evidence type="ECO:0000259" key="2">
    <source>
        <dbReference type="Pfam" id="PF12927"/>
    </source>
</evidence>
<feature type="compositionally biased region" description="Polar residues" evidence="1">
    <location>
        <begin position="649"/>
        <end position="667"/>
    </location>
</feature>
<feature type="compositionally biased region" description="Basic and acidic residues" evidence="1">
    <location>
        <begin position="199"/>
        <end position="217"/>
    </location>
</feature>
<protein>
    <recommendedName>
        <fullName evidence="2">DUF3835 domain-containing protein</fullName>
    </recommendedName>
</protein>
<dbReference type="EMBL" id="JAACFV010000003">
    <property type="protein sequence ID" value="KAF7514027.1"/>
    <property type="molecule type" value="Genomic_DNA"/>
</dbReference>
<dbReference type="Proteomes" id="UP000606974">
    <property type="component" value="Unassembled WGS sequence"/>
</dbReference>
<feature type="compositionally biased region" description="Basic and acidic residues" evidence="1">
    <location>
        <begin position="414"/>
        <end position="428"/>
    </location>
</feature>
<organism evidence="3 4">
    <name type="scientific">Endocarpon pusillum</name>
    <dbReference type="NCBI Taxonomy" id="364733"/>
    <lineage>
        <taxon>Eukaryota</taxon>
        <taxon>Fungi</taxon>
        <taxon>Dikarya</taxon>
        <taxon>Ascomycota</taxon>
        <taxon>Pezizomycotina</taxon>
        <taxon>Eurotiomycetes</taxon>
        <taxon>Chaetothyriomycetidae</taxon>
        <taxon>Verrucariales</taxon>
        <taxon>Verrucariaceae</taxon>
        <taxon>Endocarpon</taxon>
    </lineage>
</organism>
<feature type="region of interest" description="Disordered" evidence="1">
    <location>
        <begin position="346"/>
        <end position="379"/>
    </location>
</feature>
<gene>
    <name evidence="3" type="ORF">GJ744_006641</name>
</gene>
<evidence type="ECO:0000313" key="4">
    <source>
        <dbReference type="Proteomes" id="UP000606974"/>
    </source>
</evidence>
<dbReference type="Pfam" id="PF13758">
    <property type="entry name" value="Prefoldin_3"/>
    <property type="match status" value="1"/>
</dbReference>
<evidence type="ECO:0000313" key="3">
    <source>
        <dbReference type="EMBL" id="KAF7514027.1"/>
    </source>
</evidence>
<dbReference type="Pfam" id="PF12927">
    <property type="entry name" value="DUF3835"/>
    <property type="match status" value="1"/>
</dbReference>
<feature type="region of interest" description="Disordered" evidence="1">
    <location>
        <begin position="197"/>
        <end position="321"/>
    </location>
</feature>
<dbReference type="InterPro" id="IPR052255">
    <property type="entry name" value="RNA_pol_II_subunit5-mediator"/>
</dbReference>
<dbReference type="PANTHER" id="PTHR15111:SF0">
    <property type="entry name" value="UNCONVENTIONAL PREFOLDIN RPB5 INTERACTOR 1"/>
    <property type="match status" value="1"/>
</dbReference>
<feature type="compositionally biased region" description="Acidic residues" evidence="1">
    <location>
        <begin position="356"/>
        <end position="370"/>
    </location>
</feature>
<feature type="compositionally biased region" description="Polar residues" evidence="1">
    <location>
        <begin position="266"/>
        <end position="296"/>
    </location>
</feature>
<feature type="domain" description="DUF3835" evidence="2">
    <location>
        <begin position="572"/>
        <end position="646"/>
    </location>
</feature>
<dbReference type="SUPFAM" id="SSF46579">
    <property type="entry name" value="Prefoldin"/>
    <property type="match status" value="1"/>
</dbReference>
<reference evidence="3" key="1">
    <citation type="submission" date="2020-02" db="EMBL/GenBank/DDBJ databases">
        <authorList>
            <person name="Palmer J.M."/>
        </authorList>
    </citation>
    <scope>NUCLEOTIDE SEQUENCE</scope>
    <source>
        <strain evidence="3">EPUS1.4</strain>
        <tissue evidence="3">Thallus</tissue>
    </source>
</reference>
<sequence length="667" mass="73400">MVHKPSHFSLMDDSGLAEIERQRKELEVNINKLRKVLQHWQTCEIEYEGLREEIASLPDGSNTNDVLAIARDFGAELVDERELQTIVGGQECPRSQDQIVDLLAKRVDYVSRNARTIEKQISDAQKKRNALLLAKDPDYREDAGLPLTDITEELDDDGNVVSSKVETPGSTAPQLVEVLKKAGVKDLLEQDGIVTTTKRQSDGVKEAESMSKGERAIESCSKVEPSTLKEPAASGNRLERQPEQESTLDNSLSRSRGAGNGGHRSSPASPETTRQGSSLANETYVSATPVSLTSNAGLDKTESNDNERITATHRDDTPEEAALRREMIQYGLGEVGAIVAELDLEENESNTSFGSDFDEDDIEDEDESENESGMVKHPAMSKKYLEKMRELEAKHGIKGMQNLGPDATRLPQEVQKELERPPAAEAARKAALARVAKSYISTEPAPGQPDPEPKPSKPRKKVAFAEDLDIAREAGPQSLFKEVPVPKTRPAQPRLVEPVKNSIVERQSTIEPTDRTQPTVQAAARKPSKFRAAREAMPQTPLLPPSPTSQLPQHPLGDASKSPMPPNKIHTDSIIERVPNSKASPPSPDDLDETIHRQEIAGEYYKIRNRMIQRQGGFVGDGEADTYGEGITPLPTIDENGKEKKIKTKLQNGTSPKSLQQRQKSTK</sequence>
<keyword evidence="4" id="KW-1185">Reference proteome</keyword>
<feature type="region of interest" description="Disordered" evidence="1">
    <location>
        <begin position="623"/>
        <end position="667"/>
    </location>
</feature>
<dbReference type="InterPro" id="IPR039553">
    <property type="entry name" value="Prefoldin-like"/>
</dbReference>
<feature type="region of interest" description="Disordered" evidence="1">
    <location>
        <begin position="412"/>
        <end position="595"/>
    </location>
</feature>
<dbReference type="InterPro" id="IPR024325">
    <property type="entry name" value="DUF3835"/>
</dbReference>
<feature type="compositionally biased region" description="Polar residues" evidence="1">
    <location>
        <begin position="244"/>
        <end position="254"/>
    </location>
</feature>
<comment type="caution">
    <text evidence="3">The sequence shown here is derived from an EMBL/GenBank/DDBJ whole genome shotgun (WGS) entry which is preliminary data.</text>
</comment>
<proteinExistence type="predicted"/>